<accession>A0A6C1DP84</accession>
<evidence type="ECO:0008006" key="3">
    <source>
        <dbReference type="Google" id="ProtNLM"/>
    </source>
</evidence>
<dbReference type="Proteomes" id="UP000501346">
    <property type="component" value="Chromosome ScIV"/>
</dbReference>
<dbReference type="PANTHER" id="PTHR28048">
    <property type="entry name" value="ACR195WP"/>
    <property type="match status" value="1"/>
</dbReference>
<proteinExistence type="predicted"/>
<dbReference type="PANTHER" id="PTHR28048:SF1">
    <property type="entry name" value="ACR195WP"/>
    <property type="match status" value="1"/>
</dbReference>
<reference evidence="1 2" key="1">
    <citation type="journal article" date="2019" name="BMC Genomics">
        <title>Chromosome level assembly and comparative genome analysis confirm lager-brewing yeasts originated from a single hybridization.</title>
        <authorList>
            <person name="Salazar A.N."/>
            <person name="Gorter de Vries A.R."/>
            <person name="van den Broek M."/>
            <person name="Brouwers N."/>
            <person name="de la Torre Cortes P."/>
            <person name="Kuijpers N.G.A."/>
            <person name="Daran J.G."/>
            <person name="Abeel T."/>
        </authorList>
    </citation>
    <scope>NUCLEOTIDE SEQUENCE [LARGE SCALE GENOMIC DNA]</scope>
    <source>
        <strain evidence="1 2">CBS 1483</strain>
    </source>
</reference>
<evidence type="ECO:0000313" key="2">
    <source>
        <dbReference type="Proteomes" id="UP000501346"/>
    </source>
</evidence>
<dbReference type="InterPro" id="IPR053092">
    <property type="entry name" value="Mitochondrial_unc_protein"/>
</dbReference>
<organism evidence="1 2">
    <name type="scientific">Saccharomyces pastorianus</name>
    <name type="common">Lager yeast</name>
    <name type="synonym">Saccharomyces cerevisiae x Saccharomyces eubayanus</name>
    <dbReference type="NCBI Taxonomy" id="27292"/>
    <lineage>
        <taxon>Eukaryota</taxon>
        <taxon>Fungi</taxon>
        <taxon>Dikarya</taxon>
        <taxon>Ascomycota</taxon>
        <taxon>Saccharomycotina</taxon>
        <taxon>Saccharomycetes</taxon>
        <taxon>Saccharomycetales</taxon>
        <taxon>Saccharomycetaceae</taxon>
        <taxon>Saccharomyces</taxon>
    </lineage>
</organism>
<name>A0A6C1DP84_SACPS</name>
<evidence type="ECO:0000313" key="1">
    <source>
        <dbReference type="EMBL" id="QID78383.1"/>
    </source>
</evidence>
<gene>
    <name evidence="1" type="ORF">GRS66_000589</name>
</gene>
<sequence length="118" mass="13562">MSNILAVFNPPPQRKLEKEETMDCVPCQVMSTMFSVGFGSYLASGKPFKYGKKEAKRGISLTEFEKRNPQWWKVTLRSFGGLLIAFGFVRGTEGWLWHKNKEYKNYKKLSNDGETQAN</sequence>
<dbReference type="OrthoDB" id="4083608at2759"/>
<dbReference type="EMBL" id="CP048985">
    <property type="protein sequence ID" value="QID78383.1"/>
    <property type="molecule type" value="Genomic_DNA"/>
</dbReference>
<protein>
    <recommendedName>
        <fullName evidence="3">YDL157C-like protein</fullName>
    </recommendedName>
</protein>
<keyword evidence="2" id="KW-1185">Reference proteome</keyword>
<dbReference type="AlphaFoldDB" id="A0A6C1DP84"/>